<evidence type="ECO:0000256" key="8">
    <source>
        <dbReference type="ARBA" id="ARBA00047754"/>
    </source>
</evidence>
<dbReference type="CDD" id="cd02888">
    <property type="entry name" value="RNR_II_dimer"/>
    <property type="match status" value="1"/>
</dbReference>
<dbReference type="Gene3D" id="3.20.70.20">
    <property type="match status" value="2"/>
</dbReference>
<dbReference type="HOGENOM" id="CLU_000404_2_1_2"/>
<accession>D9Q0J9</accession>
<reference evidence="12 13" key="1">
    <citation type="journal article" date="2010" name="Appl. Environ. Microbiol.">
        <title>The genome sequence of the crenarchaeon Acidilobus saccharovorans supports a new order, Acidilobales, and suggests an important ecological role in terrestrial acidic hot springs.</title>
        <authorList>
            <person name="Mardanov A.V."/>
            <person name="Svetlitchnyi V.A."/>
            <person name="Beletsky A.V."/>
            <person name="Prokofeva M.I."/>
            <person name="Bonch-Osmolovskaya E.A."/>
            <person name="Ravin N.V."/>
            <person name="Skryabin K.G."/>
        </authorList>
    </citation>
    <scope>NUCLEOTIDE SEQUENCE [LARGE SCALE GENOMIC DNA]</scope>
    <source>
        <strain evidence="13">DSM 16705 / JCM 18335 / VKM B-2471 / 345-15</strain>
    </source>
</reference>
<dbReference type="RefSeq" id="WP_013266349.1">
    <property type="nucleotide sequence ID" value="NC_014374.1"/>
</dbReference>
<dbReference type="Proteomes" id="UP000000346">
    <property type="component" value="Chromosome"/>
</dbReference>
<organism evidence="12 13">
    <name type="scientific">Acidilobus saccharovorans (strain DSM 16705 / JCM 18335 / VKM B-2471 / 345-15)</name>
    <dbReference type="NCBI Taxonomy" id="666510"/>
    <lineage>
        <taxon>Archaea</taxon>
        <taxon>Thermoproteota</taxon>
        <taxon>Thermoprotei</taxon>
        <taxon>Acidilobales</taxon>
        <taxon>Acidilobaceae</taxon>
        <taxon>Acidilobus</taxon>
    </lineage>
</organism>
<dbReference type="GO" id="GO:0071897">
    <property type="term" value="P:DNA biosynthetic process"/>
    <property type="evidence" value="ECO:0007669"/>
    <property type="project" value="UniProtKB-KW"/>
</dbReference>
<keyword evidence="7 9" id="KW-0170">Cobalt</keyword>
<keyword evidence="6" id="KW-1015">Disulfide bond</keyword>
<keyword evidence="4 9" id="KW-0547">Nucleotide-binding</keyword>
<comment type="similarity">
    <text evidence="2 9">Belongs to the ribonucleoside diphosphate reductase class-2 family.</text>
</comment>
<dbReference type="GO" id="GO:0004748">
    <property type="term" value="F:ribonucleoside-diphosphate reductase activity, thioredoxin disulfide as acceptor"/>
    <property type="evidence" value="ECO:0007669"/>
    <property type="project" value="UniProtKB-EC"/>
</dbReference>
<dbReference type="InterPro" id="IPR000788">
    <property type="entry name" value="RNR_lg_C"/>
</dbReference>
<proteinExistence type="inferred from homology"/>
<evidence type="ECO:0000256" key="4">
    <source>
        <dbReference type="ARBA" id="ARBA00022741"/>
    </source>
</evidence>
<dbReference type="InterPro" id="IPR050862">
    <property type="entry name" value="RdRp_reductase_class-2"/>
</dbReference>
<dbReference type="EC" id="1.17.4.1" evidence="9"/>
<keyword evidence="3 9" id="KW-0846">Cobalamin</keyword>
<evidence type="ECO:0000259" key="11">
    <source>
        <dbReference type="Pfam" id="PF02867"/>
    </source>
</evidence>
<comment type="catalytic activity">
    <reaction evidence="8 9">
        <text>a 2'-deoxyribonucleoside 5'-diphosphate + [thioredoxin]-disulfide + H2O = a ribonucleoside 5'-diphosphate + [thioredoxin]-dithiol</text>
        <dbReference type="Rhea" id="RHEA:23252"/>
        <dbReference type="Rhea" id="RHEA-COMP:10698"/>
        <dbReference type="Rhea" id="RHEA-COMP:10700"/>
        <dbReference type="ChEBI" id="CHEBI:15377"/>
        <dbReference type="ChEBI" id="CHEBI:29950"/>
        <dbReference type="ChEBI" id="CHEBI:50058"/>
        <dbReference type="ChEBI" id="CHEBI:57930"/>
        <dbReference type="ChEBI" id="CHEBI:73316"/>
        <dbReference type="EC" id="1.17.4.1"/>
    </reaction>
</comment>
<dbReference type="PRINTS" id="PR01183">
    <property type="entry name" value="RIBORDTASEM1"/>
</dbReference>
<evidence type="ECO:0000256" key="2">
    <source>
        <dbReference type="ARBA" id="ARBA00007405"/>
    </source>
</evidence>
<keyword evidence="9" id="KW-0237">DNA synthesis</keyword>
<dbReference type="KEGG" id="asc:ASAC_0430"/>
<dbReference type="GO" id="GO:0031419">
    <property type="term" value="F:cobalamin binding"/>
    <property type="evidence" value="ECO:0007669"/>
    <property type="project" value="UniProtKB-KW"/>
</dbReference>
<feature type="domain" description="Ribonucleotide reductase large subunit C-terminal" evidence="11">
    <location>
        <begin position="295"/>
        <end position="897"/>
    </location>
</feature>
<dbReference type="GO" id="GO:0005524">
    <property type="term" value="F:ATP binding"/>
    <property type="evidence" value="ECO:0007669"/>
    <property type="project" value="InterPro"/>
</dbReference>
<evidence type="ECO:0000256" key="3">
    <source>
        <dbReference type="ARBA" id="ARBA00022628"/>
    </source>
</evidence>
<evidence type="ECO:0000256" key="1">
    <source>
        <dbReference type="ARBA" id="ARBA00001922"/>
    </source>
</evidence>
<dbReference type="InParanoid" id="D9Q0J9"/>
<keyword evidence="5 9" id="KW-0560">Oxidoreductase</keyword>
<dbReference type="Pfam" id="PF02867">
    <property type="entry name" value="Ribonuc_red_lgC"/>
    <property type="match status" value="2"/>
</dbReference>
<name>D9Q0J9_ACIS3</name>
<dbReference type="PANTHER" id="PTHR43371">
    <property type="entry name" value="VITAMIN B12-DEPENDENT RIBONUCLEOTIDE REDUCTASE"/>
    <property type="match status" value="1"/>
</dbReference>
<evidence type="ECO:0000256" key="7">
    <source>
        <dbReference type="ARBA" id="ARBA00023285"/>
    </source>
</evidence>
<gene>
    <name evidence="12" type="ordered locus">ASAC_0430</name>
</gene>
<sequence length="977" mass="109578">MSSDAKQLELIRASLTRPELEDEAKKLLLLDIYSEVRQAYSGRAPNGGKVSELPACVNSICEDDMKFTYNAIRVLMSRYMTKDLRGRYIETPSMVMRRVALGFSGRVDPDSLYRAMIEGRFMFNSPTLFNMYADGAKGALSACYVTPVYDDMRGIMDGLTVQVMTFKYGGGEGFSFSELRPRGDVVAGTSGVASGPLSFMRLYDVSTDVVKQGGKRRGANMGILHDWHPDLYNPDYDPWKALASTLPPQVSAILEQYRKTLEQLEKDGYYEVDKTALEALTRLTSGWQSPEEAGFIQAKRAPMQDAFLTNFNISVGTHDAFMEAVINGQEWWMVNPRYSDEGDGIYRLHYSVSRATGEGRALRVLRESRIETPYMNVFEEVVERAKSRIPKDMDTSRRNPHGWHYPARRLWEEIVRGAWEGGDPGMIFLDNHNKWVPTPWLGAVAATNPCGEEPLYPYESCNLGSLSLDKYIRDGKFDLDSFAKDVDLAVDGLDAVIDYNRQPDQRQDLVNKFTRKVGLGIMGLANALAKLNIPYDSEEAVAFTMIAMAMIEAEAWKRSWELGSRLGHAPAFECRKFDWKELKCVEKADPEEMVNLLTPALLKAAEVASIRDGYLTVKYHDVKLSDYIMSQLEGESARRVSADGSVKLLKLEALERVLRDVFGVTEETLSEAERMRPQELAASPRHMLAMAIYDPARLWNALKDYGRSLGARAPRHTAVNTTAPTGTISIIAGTTSGIEPYFALVYLRRVTIGELWEVVREFRDRLYSAIAEAGAPAELGEKLLEAISRHKGSLRWALEDVEKAIRDAQLQEVDGKIVKANWDAEKLISRIKELAKLFATSMDFDVWYHIAHQAAAQLYTDQAISKTVNLPKDASVNAVATAYLTAWLTGLKGVTVYRDESKGVQVIYFGGQQRELNRVPVKLLKKPSMRMALIKRSMNAEEALADEKLGGLFKIKKDSNIVEVESDENSTCKTCNL</sequence>
<dbReference type="AlphaFoldDB" id="D9Q0J9"/>
<dbReference type="EMBL" id="CP001742">
    <property type="protein sequence ID" value="ADL18837.1"/>
    <property type="molecule type" value="Genomic_DNA"/>
</dbReference>
<evidence type="ECO:0000256" key="5">
    <source>
        <dbReference type="ARBA" id="ARBA00023002"/>
    </source>
</evidence>
<comment type="function">
    <text evidence="9">Catalyzes the reduction of ribonucleotides to deoxyribonucleotides. May function to provide a pool of deoxyribonucleotide precursors for DNA repair during oxygen limitation and/or for immediate growth after restoration of oxygen.</text>
</comment>
<feature type="domain" description="Ribonucleotide reductase large subunit N-terminal" evidence="10">
    <location>
        <begin position="65"/>
        <end position="132"/>
    </location>
</feature>
<dbReference type="eggNOG" id="arCOG04276">
    <property type="taxonomic scope" value="Archaea"/>
</dbReference>
<evidence type="ECO:0000313" key="13">
    <source>
        <dbReference type="Proteomes" id="UP000000346"/>
    </source>
</evidence>
<dbReference type="NCBIfam" id="TIGR02504">
    <property type="entry name" value="NrdJ_Z"/>
    <property type="match status" value="1"/>
</dbReference>
<dbReference type="GeneID" id="9498659"/>
<protein>
    <recommendedName>
        <fullName evidence="9">Vitamin B12-dependent ribonucleotide reductase</fullName>
        <ecNumber evidence="9">1.17.4.1</ecNumber>
    </recommendedName>
</protein>
<evidence type="ECO:0000313" key="12">
    <source>
        <dbReference type="EMBL" id="ADL18837.1"/>
    </source>
</evidence>
<dbReference type="Pfam" id="PF00317">
    <property type="entry name" value="Ribonuc_red_lgN"/>
    <property type="match status" value="1"/>
</dbReference>
<evidence type="ECO:0000256" key="9">
    <source>
        <dbReference type="RuleBase" id="RU364064"/>
    </source>
</evidence>
<dbReference type="STRING" id="666510.ASAC_0430"/>
<keyword evidence="13" id="KW-1185">Reference proteome</keyword>
<dbReference type="InterPro" id="IPR013509">
    <property type="entry name" value="RNR_lsu_N"/>
</dbReference>
<dbReference type="PANTHER" id="PTHR43371:SF1">
    <property type="entry name" value="RIBONUCLEOSIDE-DIPHOSPHATE REDUCTASE"/>
    <property type="match status" value="1"/>
</dbReference>
<dbReference type="GO" id="GO:0009263">
    <property type="term" value="P:deoxyribonucleotide biosynthetic process"/>
    <property type="evidence" value="ECO:0007669"/>
    <property type="project" value="InterPro"/>
</dbReference>
<dbReference type="InterPro" id="IPR013344">
    <property type="entry name" value="RNR_NrdJ/NrdZ"/>
</dbReference>
<comment type="cofactor">
    <cofactor evidence="1 9">
        <name>adenosylcob(III)alamin</name>
        <dbReference type="ChEBI" id="CHEBI:18408"/>
    </cofactor>
</comment>
<dbReference type="OrthoDB" id="6188at2157"/>
<evidence type="ECO:0000259" key="10">
    <source>
        <dbReference type="Pfam" id="PF00317"/>
    </source>
</evidence>
<dbReference type="SUPFAM" id="SSF51998">
    <property type="entry name" value="PFL-like glycyl radical enzymes"/>
    <property type="match status" value="1"/>
</dbReference>
<evidence type="ECO:0000256" key="6">
    <source>
        <dbReference type="ARBA" id="ARBA00023157"/>
    </source>
</evidence>
<feature type="domain" description="Ribonucleotide reductase large subunit C-terminal" evidence="11">
    <location>
        <begin position="141"/>
        <end position="232"/>
    </location>
</feature>